<keyword evidence="3" id="KW-0479">Metal-binding</keyword>
<dbReference type="InterPro" id="IPR036318">
    <property type="entry name" value="FAD-bd_PCMH-like_sf"/>
</dbReference>
<organism evidence="10 11">
    <name type="scientific">Cryomorpha ignava</name>
    <dbReference type="NCBI Taxonomy" id="101383"/>
    <lineage>
        <taxon>Bacteria</taxon>
        <taxon>Pseudomonadati</taxon>
        <taxon>Bacteroidota</taxon>
        <taxon>Flavobacteriia</taxon>
        <taxon>Flavobacteriales</taxon>
        <taxon>Cryomorphaceae</taxon>
        <taxon>Cryomorpha</taxon>
    </lineage>
</organism>
<dbReference type="PROSITE" id="PS51387">
    <property type="entry name" value="FAD_PCMH"/>
    <property type="match status" value="1"/>
</dbReference>
<evidence type="ECO:0000256" key="4">
    <source>
        <dbReference type="ARBA" id="ARBA00022827"/>
    </source>
</evidence>
<keyword evidence="2" id="KW-0285">Flavoprotein</keyword>
<sequence>MDAMIWKELSQKIEGELSLSNLSKLAYSTDASIYKKTPIGVVYPKHTADLQQIVKFASENQIGLIPRAGGTSLAGQCVGDGLVVDISKHFTRILNLNIEEGWVEVQPGVIRDELNRFLKPYGYFFGPNTSTASRCMMGGMLGNNSSGTTSIKYGVTRDKVLEVEAVLRDGSVALFKEKKLDEISEILNSGSKEAEIYNGVIKLLSPKEVQQEILNRFPPADIHRRNTGYAVDELIKFLPFGESENNLNLSKLLAGSEGTLCVTTKIRFCIDKLPPENEAVICAHFKSVIEAMEATVAIIQFKPFACELMDKTILDLTRGNIEQAENRFFVEGDPGAILAIEVRSDTPSGLEDEIEKITSTLKTKNLGFAFPVVRPPQTAMVWSLRAAGLGVLSNMPGDAKPVAFVEDTAVSISDLPEYISEFELLMDRHGQKAVYYAHAGAGELHLRPVLNLKSQKGIKDLRAIAESSAQLVKKYNGSLSGEHGDGRVRAEFIELMVGPKNYELFKAIKNLWDPKHIFNPGKIVFPDKMDEDLRYSENQAPFSTPTFLFFGKNENMLQAAERCNGSGDCRNPHTSGATMCPSYQASRNELDTTRARANVLREVLTNPANSNYPLDSLEVKEVLDLCLSCKACKRECPSSVDMAALKAEAMYQYQQKNGVSRRTVFFGNFHKSAGLATRFSFLANLILALKPIENFIKSHYSIAKQRSIPQFSRKRASKLIQKYGSSNSPEFVLYIDEFTEFQDAEIALAAAKLFQSLEFSFQVVYTASGRAAISKSMLPLARECAHKAIEKLKPFIEKSIPIVGLEPSGILGFRDDFLKLVEPAQREIAKSLAQNALTFEEFLYRHIESGRIHSGQFTEMVENVHIHLHCHQKAMSHIKYSKAVLSLPKNYKVRAIPSGCCGMAGSFGYEKEHFEMSNKIGELVLFPHIRENKDALIAAAGTSCRHQVKDGLKVRVYHPAEILLQALIKTE</sequence>
<dbReference type="Pfam" id="PF13183">
    <property type="entry name" value="Fer4_8"/>
    <property type="match status" value="1"/>
</dbReference>
<proteinExistence type="predicted"/>
<keyword evidence="5" id="KW-0560">Oxidoreductase</keyword>
<feature type="domain" description="4Fe-4S ferredoxin-type" evidence="8">
    <location>
        <begin position="615"/>
        <end position="648"/>
    </location>
</feature>
<evidence type="ECO:0000313" key="11">
    <source>
        <dbReference type="Proteomes" id="UP000486602"/>
    </source>
</evidence>
<reference evidence="10 11" key="1">
    <citation type="submission" date="2020-02" db="EMBL/GenBank/DDBJ databases">
        <title>Out from the shadows clarifying the taxonomy of the family Cryomorphaceae and related taxa by utilizing the GTDB taxonomic framework.</title>
        <authorList>
            <person name="Bowman J.P."/>
        </authorList>
    </citation>
    <scope>NUCLEOTIDE SEQUENCE [LARGE SCALE GENOMIC DNA]</scope>
    <source>
        <strain evidence="10 11">QSSC 1-22</strain>
    </source>
</reference>
<dbReference type="GO" id="GO:0071949">
    <property type="term" value="F:FAD binding"/>
    <property type="evidence" value="ECO:0007669"/>
    <property type="project" value="InterPro"/>
</dbReference>
<keyword evidence="7" id="KW-0411">Iron-sulfur</keyword>
<comment type="cofactor">
    <cofactor evidence="1">
        <name>FAD</name>
        <dbReference type="ChEBI" id="CHEBI:57692"/>
    </cofactor>
</comment>
<dbReference type="Gene3D" id="3.30.70.2740">
    <property type="match status" value="1"/>
</dbReference>
<dbReference type="RefSeq" id="WP_163285094.1">
    <property type="nucleotide sequence ID" value="NZ_JAAGVY010000014.1"/>
</dbReference>
<dbReference type="SUPFAM" id="SSF55103">
    <property type="entry name" value="FAD-linked oxidases, C-terminal domain"/>
    <property type="match status" value="1"/>
</dbReference>
<dbReference type="InterPro" id="IPR004113">
    <property type="entry name" value="FAD-bd_oxidored_4_C"/>
</dbReference>
<evidence type="ECO:0000256" key="6">
    <source>
        <dbReference type="ARBA" id="ARBA00023004"/>
    </source>
</evidence>
<evidence type="ECO:0000256" key="5">
    <source>
        <dbReference type="ARBA" id="ARBA00023002"/>
    </source>
</evidence>
<dbReference type="InterPro" id="IPR016169">
    <property type="entry name" value="FAD-bd_PCMH_sub2"/>
</dbReference>
<dbReference type="GO" id="GO:0051536">
    <property type="term" value="F:iron-sulfur cluster binding"/>
    <property type="evidence" value="ECO:0007669"/>
    <property type="project" value="UniProtKB-KW"/>
</dbReference>
<evidence type="ECO:0000259" key="9">
    <source>
        <dbReference type="PROSITE" id="PS51387"/>
    </source>
</evidence>
<dbReference type="SUPFAM" id="SSF46548">
    <property type="entry name" value="alpha-helical ferredoxin"/>
    <property type="match status" value="1"/>
</dbReference>
<dbReference type="Pfam" id="PF01565">
    <property type="entry name" value="FAD_binding_4"/>
    <property type="match status" value="1"/>
</dbReference>
<dbReference type="InterPro" id="IPR009051">
    <property type="entry name" value="Helical_ferredxn"/>
</dbReference>
<dbReference type="SUPFAM" id="SSF56176">
    <property type="entry name" value="FAD-binding/transporter-associated domain-like"/>
    <property type="match status" value="1"/>
</dbReference>
<name>A0A7K3WQD5_9FLAO</name>
<dbReference type="GO" id="GO:0004458">
    <property type="term" value="F:D-lactate dehydrogenase (cytochrome) activity"/>
    <property type="evidence" value="ECO:0007669"/>
    <property type="project" value="TreeGrafter"/>
</dbReference>
<accession>A0A7K3WQD5</accession>
<dbReference type="GO" id="GO:1903457">
    <property type="term" value="P:lactate catabolic process"/>
    <property type="evidence" value="ECO:0007669"/>
    <property type="project" value="TreeGrafter"/>
</dbReference>
<dbReference type="PROSITE" id="PS00198">
    <property type="entry name" value="4FE4S_FER_1"/>
    <property type="match status" value="1"/>
</dbReference>
<dbReference type="AlphaFoldDB" id="A0A7K3WQD5"/>
<dbReference type="InterPro" id="IPR016171">
    <property type="entry name" value="Vanillyl_alc_oxidase_C-sub2"/>
</dbReference>
<keyword evidence="6" id="KW-0408">Iron</keyword>
<dbReference type="GO" id="GO:0008720">
    <property type="term" value="F:D-lactate dehydrogenase (NAD+) activity"/>
    <property type="evidence" value="ECO:0007669"/>
    <property type="project" value="TreeGrafter"/>
</dbReference>
<feature type="domain" description="FAD-binding PCMH-type" evidence="9">
    <location>
        <begin position="34"/>
        <end position="273"/>
    </location>
</feature>
<dbReference type="Proteomes" id="UP000486602">
    <property type="component" value="Unassembled WGS sequence"/>
</dbReference>
<dbReference type="InterPro" id="IPR016166">
    <property type="entry name" value="FAD-bd_PCMH"/>
</dbReference>
<evidence type="ECO:0000259" key="8">
    <source>
        <dbReference type="PROSITE" id="PS51379"/>
    </source>
</evidence>
<dbReference type="InterPro" id="IPR016164">
    <property type="entry name" value="FAD-linked_Oxase-like_C"/>
</dbReference>
<dbReference type="Gene3D" id="1.10.45.10">
    <property type="entry name" value="Vanillyl-alcohol Oxidase, Chain A, domain 4"/>
    <property type="match status" value="1"/>
</dbReference>
<evidence type="ECO:0000256" key="1">
    <source>
        <dbReference type="ARBA" id="ARBA00001974"/>
    </source>
</evidence>
<dbReference type="PROSITE" id="PS51379">
    <property type="entry name" value="4FE4S_FER_2"/>
    <property type="match status" value="1"/>
</dbReference>
<dbReference type="InterPro" id="IPR017900">
    <property type="entry name" value="4Fe4S_Fe_S_CS"/>
</dbReference>
<dbReference type="GO" id="GO:0046872">
    <property type="term" value="F:metal ion binding"/>
    <property type="evidence" value="ECO:0007669"/>
    <property type="project" value="UniProtKB-KW"/>
</dbReference>
<evidence type="ECO:0000256" key="2">
    <source>
        <dbReference type="ARBA" id="ARBA00022630"/>
    </source>
</evidence>
<dbReference type="PANTHER" id="PTHR11748:SF119">
    <property type="entry name" value="D-2-HYDROXYGLUTARATE DEHYDROGENASE"/>
    <property type="match status" value="1"/>
</dbReference>
<keyword evidence="4" id="KW-0274">FAD</keyword>
<protein>
    <submittedName>
        <fullName evidence="10">FAD-binding oxidoreductase</fullName>
    </submittedName>
</protein>
<dbReference type="InterPro" id="IPR006094">
    <property type="entry name" value="Oxid_FAD_bind_N"/>
</dbReference>
<dbReference type="PANTHER" id="PTHR11748">
    <property type="entry name" value="D-LACTATE DEHYDROGENASE"/>
    <property type="match status" value="1"/>
</dbReference>
<gene>
    <name evidence="10" type="ORF">G3O08_09320</name>
</gene>
<evidence type="ECO:0000313" key="10">
    <source>
        <dbReference type="EMBL" id="NEN23698.1"/>
    </source>
</evidence>
<evidence type="ECO:0000256" key="3">
    <source>
        <dbReference type="ARBA" id="ARBA00022723"/>
    </source>
</evidence>
<dbReference type="EMBL" id="JAAGVY010000014">
    <property type="protein sequence ID" value="NEN23698.1"/>
    <property type="molecule type" value="Genomic_DNA"/>
</dbReference>
<keyword evidence="11" id="KW-1185">Reference proteome</keyword>
<dbReference type="Gene3D" id="3.30.465.10">
    <property type="match status" value="1"/>
</dbReference>
<comment type="caution">
    <text evidence="10">The sequence shown here is derived from an EMBL/GenBank/DDBJ whole genome shotgun (WGS) entry which is preliminary data.</text>
</comment>
<dbReference type="Gene3D" id="1.10.1060.10">
    <property type="entry name" value="Alpha-helical ferredoxin"/>
    <property type="match status" value="1"/>
</dbReference>
<dbReference type="Pfam" id="PF02913">
    <property type="entry name" value="FAD-oxidase_C"/>
    <property type="match status" value="1"/>
</dbReference>
<dbReference type="InterPro" id="IPR017896">
    <property type="entry name" value="4Fe4S_Fe-S-bd"/>
</dbReference>
<evidence type="ECO:0000256" key="7">
    <source>
        <dbReference type="ARBA" id="ARBA00023014"/>
    </source>
</evidence>